<evidence type="ECO:0000259" key="1">
    <source>
        <dbReference type="Pfam" id="PF13391"/>
    </source>
</evidence>
<dbReference type="Pfam" id="PF13391">
    <property type="entry name" value="HNH_2"/>
    <property type="match status" value="1"/>
</dbReference>
<protein>
    <recommendedName>
        <fullName evidence="1">HNH nuclease domain-containing protein</fullName>
    </recommendedName>
</protein>
<feature type="domain" description="HNH nuclease" evidence="1">
    <location>
        <begin position="22"/>
        <end position="52"/>
    </location>
</feature>
<keyword evidence="3" id="KW-1185">Reference proteome</keyword>
<evidence type="ECO:0000313" key="3">
    <source>
        <dbReference type="Proteomes" id="UP000807469"/>
    </source>
</evidence>
<organism evidence="2 3">
    <name type="scientific">Pholiota conissans</name>
    <dbReference type="NCBI Taxonomy" id="109636"/>
    <lineage>
        <taxon>Eukaryota</taxon>
        <taxon>Fungi</taxon>
        <taxon>Dikarya</taxon>
        <taxon>Basidiomycota</taxon>
        <taxon>Agaricomycotina</taxon>
        <taxon>Agaricomycetes</taxon>
        <taxon>Agaricomycetidae</taxon>
        <taxon>Agaricales</taxon>
        <taxon>Agaricineae</taxon>
        <taxon>Strophariaceae</taxon>
        <taxon>Pholiota</taxon>
    </lineage>
</organism>
<proteinExistence type="predicted"/>
<dbReference type="EMBL" id="MU155162">
    <property type="protein sequence ID" value="KAF9482684.1"/>
    <property type="molecule type" value="Genomic_DNA"/>
</dbReference>
<evidence type="ECO:0000313" key="2">
    <source>
        <dbReference type="EMBL" id="KAF9482684.1"/>
    </source>
</evidence>
<sequence length="209" mass="23522">MESEPYIWSNFKARGWIPSQVKLKANPSHEPRDGLLMCANHHLLFDGYAFFIRFLPDKFVLVNFSNDPDLRQFHGKAIALDIRGRHGPFASLSIIHEMRVREFHPFDPVEPAMSTDYPWQDWILSDGNEDNGNNISAQSLPQFQPTRMNTGDTSGGHRLALNADVVADILAAIREMSSWKACKIEGTSWAGTAEENIGKYISSIGIPDH</sequence>
<gene>
    <name evidence="2" type="ORF">BDN70DRAFT_929792</name>
</gene>
<reference evidence="2" key="1">
    <citation type="submission" date="2020-11" db="EMBL/GenBank/DDBJ databases">
        <authorList>
            <consortium name="DOE Joint Genome Institute"/>
            <person name="Ahrendt S."/>
            <person name="Riley R."/>
            <person name="Andreopoulos W."/>
            <person name="Labutti K."/>
            <person name="Pangilinan J."/>
            <person name="Ruiz-Duenas F.J."/>
            <person name="Barrasa J.M."/>
            <person name="Sanchez-Garcia M."/>
            <person name="Camarero S."/>
            <person name="Miyauchi S."/>
            <person name="Serrano A."/>
            <person name="Linde D."/>
            <person name="Babiker R."/>
            <person name="Drula E."/>
            <person name="Ayuso-Fernandez I."/>
            <person name="Pacheco R."/>
            <person name="Padilla G."/>
            <person name="Ferreira P."/>
            <person name="Barriuso J."/>
            <person name="Kellner H."/>
            <person name="Castanera R."/>
            <person name="Alfaro M."/>
            <person name="Ramirez L."/>
            <person name="Pisabarro A.G."/>
            <person name="Kuo A."/>
            <person name="Tritt A."/>
            <person name="Lipzen A."/>
            <person name="He G."/>
            <person name="Yan M."/>
            <person name="Ng V."/>
            <person name="Cullen D."/>
            <person name="Martin F."/>
            <person name="Rosso M.-N."/>
            <person name="Henrissat B."/>
            <person name="Hibbett D."/>
            <person name="Martinez A.T."/>
            <person name="Grigoriev I.V."/>
        </authorList>
    </citation>
    <scope>NUCLEOTIDE SEQUENCE</scope>
    <source>
        <strain evidence="2">CIRM-BRFM 674</strain>
    </source>
</reference>
<dbReference type="InterPro" id="IPR003615">
    <property type="entry name" value="HNH_nuc"/>
</dbReference>
<dbReference type="OrthoDB" id="2124139at2759"/>
<dbReference type="AlphaFoldDB" id="A0A9P5ZA03"/>
<accession>A0A9P5ZA03</accession>
<dbReference type="Proteomes" id="UP000807469">
    <property type="component" value="Unassembled WGS sequence"/>
</dbReference>
<comment type="caution">
    <text evidence="2">The sequence shown here is derived from an EMBL/GenBank/DDBJ whole genome shotgun (WGS) entry which is preliminary data.</text>
</comment>
<name>A0A9P5ZA03_9AGAR</name>